<evidence type="ECO:0000313" key="2">
    <source>
        <dbReference type="EMBL" id="KAH6589177.1"/>
    </source>
</evidence>
<evidence type="ECO:0000256" key="1">
    <source>
        <dbReference type="SAM" id="MobiDB-lite"/>
    </source>
</evidence>
<dbReference type="Gene3D" id="6.10.140.100">
    <property type="match status" value="1"/>
</dbReference>
<dbReference type="Proteomes" id="UP001648503">
    <property type="component" value="Unassembled WGS sequence"/>
</dbReference>
<dbReference type="EMBL" id="JAFCIX010000471">
    <property type="protein sequence ID" value="KAH6589177.1"/>
    <property type="molecule type" value="Genomic_DNA"/>
</dbReference>
<protein>
    <submittedName>
        <fullName evidence="2">Uncharacterized protein</fullName>
    </submittedName>
</protein>
<proteinExistence type="predicted"/>
<accession>A0ABQ8EZ41</accession>
<name>A0ABQ8EZ41_9FUNG</name>
<feature type="compositionally biased region" description="Basic and acidic residues" evidence="1">
    <location>
        <begin position="121"/>
        <end position="135"/>
    </location>
</feature>
<dbReference type="CDD" id="cd22744">
    <property type="entry name" value="OTU"/>
    <property type="match status" value="1"/>
</dbReference>
<keyword evidence="3" id="KW-1185">Reference proteome</keyword>
<reference evidence="2 3" key="1">
    <citation type="submission" date="2021-02" db="EMBL/GenBank/DDBJ databases">
        <title>Variation within the Batrachochytrium salamandrivorans European outbreak.</title>
        <authorList>
            <person name="Kelly M."/>
            <person name="Pasmans F."/>
            <person name="Shea T.P."/>
            <person name="Munoz J.F."/>
            <person name="Carranza S."/>
            <person name="Cuomo C.A."/>
            <person name="Martel A."/>
        </authorList>
    </citation>
    <scope>NUCLEOTIDE SEQUENCE [LARGE SCALE GENOMIC DNA]</scope>
    <source>
        <strain evidence="2 3">AMFP18/2</strain>
    </source>
</reference>
<comment type="caution">
    <text evidence="2">The sequence shown here is derived from an EMBL/GenBank/DDBJ whole genome shotgun (WGS) entry which is preliminary data.</text>
</comment>
<organism evidence="2 3">
    <name type="scientific">Batrachochytrium salamandrivorans</name>
    <dbReference type="NCBI Taxonomy" id="1357716"/>
    <lineage>
        <taxon>Eukaryota</taxon>
        <taxon>Fungi</taxon>
        <taxon>Fungi incertae sedis</taxon>
        <taxon>Chytridiomycota</taxon>
        <taxon>Chytridiomycota incertae sedis</taxon>
        <taxon>Chytridiomycetes</taxon>
        <taxon>Rhizophydiales</taxon>
        <taxon>Rhizophydiales incertae sedis</taxon>
        <taxon>Batrachochytrium</taxon>
    </lineage>
</organism>
<feature type="region of interest" description="Disordered" evidence="1">
    <location>
        <begin position="95"/>
        <end position="135"/>
    </location>
</feature>
<sequence>MAHQPQKSAPSVGLSYHVAQVTHLPQSHMAQSPHTPSLPRTTLTLPPLTDWPYLDEAQPIPSTTVTALSASAKIIDKLFEPLSDPQQTACEARGSFNTTFSNTDSASTSDKDTDSNDDPLTEFHHDDEHPTLEDRTSINPSMLEFESRLRMAGLRPVGVQSHNSLFRACAEVLLGNEKLYTLIKDDFLAHANRCCDRYQRSFISSVGGHTQFSQYMEDVFGPYANPTHNIDFFGVQILSDLIQRPIHVFKPADNNTTNSESYGLWEDTIYPYTTHLNSDSSHSYHSTVNHDPIRLGLFGNNQFIALHNRIYPGIKKNSSGRQKVHMFQDDPEKLKEMHIQEKSQKELDDEIRHGFFKGQQSLQEVTNTIPNIALIESGSASVDVSYMNLYNTRSSAEADVDARLGESQDIDFSHRLQNADDSELCFKTSKVWDGLDQSATSVQSDRSALGSSKLLQKILVNGEFSPRLQRSKCDGKPPVSMKPMETAPFVSDVGSFDELPHQRSIITHTANDPKTCLHDDSRDNQGRSEPHVPVVHLTQQYKNEYIESSASRDSNGSENSIDSEEFRQIQTAIENSLIDYRSLDRQGHLYLTDRNVGSSRSFAREENNDDIVSGLEDTSDCDEDLKKALAQSLMEYESSHGRQSMACWESGSVVDSKGKGRAE</sequence>
<evidence type="ECO:0000313" key="3">
    <source>
        <dbReference type="Proteomes" id="UP001648503"/>
    </source>
</evidence>
<feature type="region of interest" description="Disordered" evidence="1">
    <location>
        <begin position="639"/>
        <end position="663"/>
    </location>
</feature>
<gene>
    <name evidence="2" type="ORF">BASA50_010219</name>
</gene>